<keyword evidence="7" id="KW-0547">Nucleotide-binding</keyword>
<keyword evidence="5" id="KW-0808">Transferase</keyword>
<evidence type="ECO:0000256" key="3">
    <source>
        <dbReference type="ARBA" id="ARBA00012980"/>
    </source>
</evidence>
<dbReference type="InterPro" id="IPR018094">
    <property type="entry name" value="Thymidylate_kinase"/>
</dbReference>
<evidence type="ECO:0000256" key="6">
    <source>
        <dbReference type="ARBA" id="ARBA00022727"/>
    </source>
</evidence>
<dbReference type="PROSITE" id="PS01331">
    <property type="entry name" value="THYMIDYLATE_KINASE"/>
    <property type="match status" value="1"/>
</dbReference>
<dbReference type="GO" id="GO:0004550">
    <property type="term" value="F:nucleoside diphosphate kinase activity"/>
    <property type="evidence" value="ECO:0007669"/>
    <property type="project" value="TreeGrafter"/>
</dbReference>
<evidence type="ECO:0000256" key="9">
    <source>
        <dbReference type="ARBA" id="ARBA00022840"/>
    </source>
</evidence>
<comment type="caution">
    <text evidence="11">The sequence shown here is derived from an EMBL/GenBank/DDBJ whole genome shotgun (WGS) entry which is preliminary data.</text>
</comment>
<dbReference type="GO" id="GO:0006227">
    <property type="term" value="P:dUDP biosynthetic process"/>
    <property type="evidence" value="ECO:0007669"/>
    <property type="project" value="TreeGrafter"/>
</dbReference>
<dbReference type="GO" id="GO:0005739">
    <property type="term" value="C:mitochondrion"/>
    <property type="evidence" value="ECO:0007669"/>
    <property type="project" value="TreeGrafter"/>
</dbReference>
<dbReference type="Pfam" id="PF02223">
    <property type="entry name" value="Thymidylate_kin"/>
    <property type="match status" value="1"/>
</dbReference>
<evidence type="ECO:0000256" key="7">
    <source>
        <dbReference type="ARBA" id="ARBA00022741"/>
    </source>
</evidence>
<dbReference type="NCBIfam" id="TIGR00041">
    <property type="entry name" value="DTMP_kinase"/>
    <property type="match status" value="1"/>
</dbReference>
<sequence>MARQFPVRSSTVVKVILQRTFRMGFTQEPQNVVTSKVCRGALIVMEGCDRSGKTTQAKLLKKTLDDAGKPTDFMCFPDRSTQIGGIINNYLKCGTELEDHAIHLLFSANRWELLPKIKMTLAKGTNIVIDRYAFSGVVFSAAKEGMSLEWCKKSDTGLPKPDLVLYLDVSEKDVQKRGQFGAERYEKEEFQKRVRANYELLKDDTWRIIDASLSIDKLQEVIKEEALKVINKTKDEKIPELWVE</sequence>
<evidence type="ECO:0000259" key="10">
    <source>
        <dbReference type="Pfam" id="PF02223"/>
    </source>
</evidence>
<reference evidence="11 12" key="1">
    <citation type="journal article" date="2024" name="BMC Genomics">
        <title>Genome assembly of redclaw crayfish (Cherax quadricarinatus) provides insights into its immune adaptation and hypoxia tolerance.</title>
        <authorList>
            <person name="Liu Z."/>
            <person name="Zheng J."/>
            <person name="Li H."/>
            <person name="Fang K."/>
            <person name="Wang S."/>
            <person name="He J."/>
            <person name="Zhou D."/>
            <person name="Weng S."/>
            <person name="Chi M."/>
            <person name="Gu Z."/>
            <person name="He J."/>
            <person name="Li F."/>
            <person name="Wang M."/>
        </authorList>
    </citation>
    <scope>NUCLEOTIDE SEQUENCE [LARGE SCALE GENOMIC DNA]</scope>
    <source>
        <strain evidence="11">ZL_2023a</strain>
    </source>
</reference>
<dbReference type="AlphaFoldDB" id="A0AAW0WRR7"/>
<dbReference type="GO" id="GO:0006233">
    <property type="term" value="P:dTDP biosynthetic process"/>
    <property type="evidence" value="ECO:0007669"/>
    <property type="project" value="InterPro"/>
</dbReference>
<keyword evidence="8" id="KW-0418">Kinase</keyword>
<dbReference type="Proteomes" id="UP001445076">
    <property type="component" value="Unassembled WGS sequence"/>
</dbReference>
<accession>A0AAW0WRR7</accession>
<evidence type="ECO:0000256" key="8">
    <source>
        <dbReference type="ARBA" id="ARBA00022777"/>
    </source>
</evidence>
<dbReference type="SUPFAM" id="SSF52540">
    <property type="entry name" value="P-loop containing nucleoside triphosphate hydrolases"/>
    <property type="match status" value="1"/>
</dbReference>
<dbReference type="HAMAP" id="MF_00165">
    <property type="entry name" value="Thymidylate_kinase"/>
    <property type="match status" value="1"/>
</dbReference>
<evidence type="ECO:0000256" key="1">
    <source>
        <dbReference type="ARBA" id="ARBA00004992"/>
    </source>
</evidence>
<organism evidence="11 12">
    <name type="scientific">Cherax quadricarinatus</name>
    <name type="common">Australian red claw crayfish</name>
    <dbReference type="NCBI Taxonomy" id="27406"/>
    <lineage>
        <taxon>Eukaryota</taxon>
        <taxon>Metazoa</taxon>
        <taxon>Ecdysozoa</taxon>
        <taxon>Arthropoda</taxon>
        <taxon>Crustacea</taxon>
        <taxon>Multicrustacea</taxon>
        <taxon>Malacostraca</taxon>
        <taxon>Eumalacostraca</taxon>
        <taxon>Eucarida</taxon>
        <taxon>Decapoda</taxon>
        <taxon>Pleocyemata</taxon>
        <taxon>Astacidea</taxon>
        <taxon>Parastacoidea</taxon>
        <taxon>Parastacidae</taxon>
        <taxon>Cherax</taxon>
    </lineage>
</organism>
<evidence type="ECO:0000313" key="12">
    <source>
        <dbReference type="Proteomes" id="UP001445076"/>
    </source>
</evidence>
<dbReference type="EMBL" id="JARKIK010000049">
    <property type="protein sequence ID" value="KAK8734923.1"/>
    <property type="molecule type" value="Genomic_DNA"/>
</dbReference>
<keyword evidence="6" id="KW-0545">Nucleotide biosynthesis</keyword>
<evidence type="ECO:0000313" key="11">
    <source>
        <dbReference type="EMBL" id="KAK8734923.1"/>
    </source>
</evidence>
<proteinExistence type="inferred from homology"/>
<comment type="pathway">
    <text evidence="1">Pyrimidine metabolism; dTTP biosynthesis.</text>
</comment>
<evidence type="ECO:0000256" key="4">
    <source>
        <dbReference type="ARBA" id="ARBA00017144"/>
    </source>
</evidence>
<dbReference type="PANTHER" id="PTHR10344">
    <property type="entry name" value="THYMIDYLATE KINASE"/>
    <property type="match status" value="1"/>
</dbReference>
<gene>
    <name evidence="11" type="ORF">OTU49_005730</name>
</gene>
<dbReference type="InterPro" id="IPR027417">
    <property type="entry name" value="P-loop_NTPase"/>
</dbReference>
<dbReference type="GO" id="GO:0005634">
    <property type="term" value="C:nucleus"/>
    <property type="evidence" value="ECO:0007669"/>
    <property type="project" value="TreeGrafter"/>
</dbReference>
<keyword evidence="12" id="KW-1185">Reference proteome</keyword>
<comment type="similarity">
    <text evidence="2">Belongs to the thymidylate kinase family.</text>
</comment>
<dbReference type="GO" id="GO:0005524">
    <property type="term" value="F:ATP binding"/>
    <property type="evidence" value="ECO:0007669"/>
    <property type="project" value="UniProtKB-KW"/>
</dbReference>
<name>A0AAW0WRR7_CHEQU</name>
<protein>
    <recommendedName>
        <fullName evidence="4">Thymidylate kinase</fullName>
        <ecNumber evidence="3">2.7.4.9</ecNumber>
    </recommendedName>
</protein>
<evidence type="ECO:0000256" key="2">
    <source>
        <dbReference type="ARBA" id="ARBA00009776"/>
    </source>
</evidence>
<dbReference type="InterPro" id="IPR018095">
    <property type="entry name" value="Thymidylate_kin_CS"/>
</dbReference>
<dbReference type="FunFam" id="3.40.50.300:FF:000679">
    <property type="entry name" value="Thymidylate kinase"/>
    <property type="match status" value="1"/>
</dbReference>
<feature type="domain" description="Thymidylate kinase-like" evidence="10">
    <location>
        <begin position="46"/>
        <end position="222"/>
    </location>
</feature>
<dbReference type="GO" id="GO:0005829">
    <property type="term" value="C:cytosol"/>
    <property type="evidence" value="ECO:0007669"/>
    <property type="project" value="TreeGrafter"/>
</dbReference>
<evidence type="ECO:0000256" key="5">
    <source>
        <dbReference type="ARBA" id="ARBA00022679"/>
    </source>
</evidence>
<dbReference type="InterPro" id="IPR039430">
    <property type="entry name" value="Thymidylate_kin-like_dom"/>
</dbReference>
<dbReference type="PANTHER" id="PTHR10344:SF1">
    <property type="entry name" value="THYMIDYLATE KINASE"/>
    <property type="match status" value="1"/>
</dbReference>
<dbReference type="CDD" id="cd01672">
    <property type="entry name" value="TMPK"/>
    <property type="match status" value="1"/>
</dbReference>
<dbReference type="GO" id="GO:0004798">
    <property type="term" value="F:dTMP kinase activity"/>
    <property type="evidence" value="ECO:0007669"/>
    <property type="project" value="UniProtKB-EC"/>
</dbReference>
<dbReference type="EC" id="2.7.4.9" evidence="3"/>
<dbReference type="GO" id="GO:0006235">
    <property type="term" value="P:dTTP biosynthetic process"/>
    <property type="evidence" value="ECO:0007669"/>
    <property type="project" value="TreeGrafter"/>
</dbReference>
<keyword evidence="9" id="KW-0067">ATP-binding</keyword>
<dbReference type="Gene3D" id="3.40.50.300">
    <property type="entry name" value="P-loop containing nucleotide triphosphate hydrolases"/>
    <property type="match status" value="1"/>
</dbReference>